<proteinExistence type="predicted"/>
<keyword evidence="2" id="KW-1185">Reference proteome</keyword>
<dbReference type="KEGG" id="chrm:FYK34_01995"/>
<gene>
    <name evidence="1" type="ORF">FYK34_01995</name>
</gene>
<organism evidence="1 2">
    <name type="scientific">Chromobacterium paludis</name>
    <dbReference type="NCBI Taxonomy" id="2605945"/>
    <lineage>
        <taxon>Bacteria</taxon>
        <taxon>Pseudomonadati</taxon>
        <taxon>Pseudomonadota</taxon>
        <taxon>Betaproteobacteria</taxon>
        <taxon>Neisseriales</taxon>
        <taxon>Chromobacteriaceae</taxon>
        <taxon>Chromobacterium</taxon>
    </lineage>
</organism>
<accession>A0A5C1DEP9</accession>
<dbReference type="RefSeq" id="WP_149294819.1">
    <property type="nucleotide sequence ID" value="NZ_CP043473.1"/>
</dbReference>
<dbReference type="AlphaFoldDB" id="A0A5C1DEP9"/>
<evidence type="ECO:0000313" key="2">
    <source>
        <dbReference type="Proteomes" id="UP000322079"/>
    </source>
</evidence>
<dbReference type="EMBL" id="CP043473">
    <property type="protein sequence ID" value="QEL54429.1"/>
    <property type="molecule type" value="Genomic_DNA"/>
</dbReference>
<protein>
    <submittedName>
        <fullName evidence="1">Uncharacterized protein</fullName>
    </submittedName>
</protein>
<sequence length="158" mass="17919">MSTNFTTGADKAGDCSPEQGGLTMHIKYQAHHQAWRRFNHPPERAIKMRRTDKYAPILSGHAFDFKALPFNEVVNFSDKGLDCQRRVNTHSKVKAWPMHKIITIIRLKYFIGMTVSNTYGTETYICYQQCGNKTRPLIFALILSRVGACQAPSALGRL</sequence>
<reference evidence="1 2" key="1">
    <citation type="submission" date="2019-08" db="EMBL/GenBank/DDBJ databases">
        <title>Chromobacterium paludis, a novel bacterium isolated from a Maryland marsh pond.</title>
        <authorList>
            <person name="Blackburn M.B."/>
            <person name="Gundersen-Rindal D.E."/>
        </authorList>
    </citation>
    <scope>NUCLEOTIDE SEQUENCE [LARGE SCALE GENOMIC DNA]</scope>
    <source>
        <strain evidence="2">IIBBL 257-1</strain>
    </source>
</reference>
<name>A0A5C1DEP9_9NEIS</name>
<evidence type="ECO:0000313" key="1">
    <source>
        <dbReference type="EMBL" id="QEL54429.1"/>
    </source>
</evidence>
<dbReference type="Proteomes" id="UP000322079">
    <property type="component" value="Chromosome"/>
</dbReference>